<dbReference type="PANTHER" id="PTHR34203">
    <property type="entry name" value="METHYLTRANSFERASE, FKBM FAMILY PROTEIN"/>
    <property type="match status" value="1"/>
</dbReference>
<organism evidence="2 3">
    <name type="scientific">Chitinophaga defluvii</name>
    <dbReference type="NCBI Taxonomy" id="3163343"/>
    <lineage>
        <taxon>Bacteria</taxon>
        <taxon>Pseudomonadati</taxon>
        <taxon>Bacteroidota</taxon>
        <taxon>Chitinophagia</taxon>
        <taxon>Chitinophagales</taxon>
        <taxon>Chitinophagaceae</taxon>
        <taxon>Chitinophaga</taxon>
    </lineage>
</organism>
<comment type="caution">
    <text evidence="2">The sequence shown here is derived from an EMBL/GenBank/DDBJ whole genome shotgun (WGS) entry which is preliminary data.</text>
</comment>
<feature type="domain" description="Methyltransferase FkbM" evidence="1">
    <location>
        <begin position="71"/>
        <end position="239"/>
    </location>
</feature>
<dbReference type="EMBL" id="JBEXAC010000002">
    <property type="protein sequence ID" value="MET7000452.1"/>
    <property type="molecule type" value="Genomic_DNA"/>
</dbReference>
<dbReference type="Proteomes" id="UP001549749">
    <property type="component" value="Unassembled WGS sequence"/>
</dbReference>
<dbReference type="RefSeq" id="WP_354663011.1">
    <property type="nucleotide sequence ID" value="NZ_JBEXAC010000002.1"/>
</dbReference>
<dbReference type="GO" id="GO:0008168">
    <property type="term" value="F:methyltransferase activity"/>
    <property type="evidence" value="ECO:0007669"/>
    <property type="project" value="UniProtKB-KW"/>
</dbReference>
<name>A0ABV2TBP1_9BACT</name>
<sequence length="276" mass="31233">MLSYFKKSFARKRARRIFQKYGYRVDKFRLKNNEEVEYANWLNPLITPKTITQHEVDFFRQYIREGSFVVDIGANTGDLTVSMSIAAGGSGLVLALDPNPHVYAILEANAKLNEGKANIVPLQLAASDKETAFYYASSEASMSNGGLIQDLSDNRHGKYKLEDPIKGVHLGDYLLTHYAAWLPKLSLIKTDTEGLDFEVLKTLEVVLEKYHPVVISEIFHDMSAETREGIFNLFKKYNYTIVNAGFMHTEEPLVIRPVNVKEDMPKAGVTENIIAY</sequence>
<accession>A0ABV2TBP1</accession>
<dbReference type="GO" id="GO:0032259">
    <property type="term" value="P:methylation"/>
    <property type="evidence" value="ECO:0007669"/>
    <property type="project" value="UniProtKB-KW"/>
</dbReference>
<evidence type="ECO:0000313" key="2">
    <source>
        <dbReference type="EMBL" id="MET7000452.1"/>
    </source>
</evidence>
<keyword evidence="3" id="KW-1185">Reference proteome</keyword>
<dbReference type="Gene3D" id="3.40.50.150">
    <property type="entry name" value="Vaccinia Virus protein VP39"/>
    <property type="match status" value="1"/>
</dbReference>
<proteinExistence type="predicted"/>
<evidence type="ECO:0000259" key="1">
    <source>
        <dbReference type="Pfam" id="PF05050"/>
    </source>
</evidence>
<dbReference type="Pfam" id="PF05050">
    <property type="entry name" value="Methyltransf_21"/>
    <property type="match status" value="1"/>
</dbReference>
<dbReference type="SUPFAM" id="SSF53335">
    <property type="entry name" value="S-adenosyl-L-methionine-dependent methyltransferases"/>
    <property type="match status" value="1"/>
</dbReference>
<protein>
    <submittedName>
        <fullName evidence="2">FkbM family methyltransferase</fullName>
    </submittedName>
</protein>
<evidence type="ECO:0000313" key="3">
    <source>
        <dbReference type="Proteomes" id="UP001549749"/>
    </source>
</evidence>
<dbReference type="InterPro" id="IPR029063">
    <property type="entry name" value="SAM-dependent_MTases_sf"/>
</dbReference>
<dbReference type="NCBIfam" id="TIGR01444">
    <property type="entry name" value="fkbM_fam"/>
    <property type="match status" value="1"/>
</dbReference>
<keyword evidence="2" id="KW-0808">Transferase</keyword>
<gene>
    <name evidence="2" type="ORF">ABR189_23880</name>
</gene>
<dbReference type="InterPro" id="IPR052514">
    <property type="entry name" value="SAM-dependent_MTase"/>
</dbReference>
<dbReference type="InterPro" id="IPR006342">
    <property type="entry name" value="FkbM_mtfrase"/>
</dbReference>
<keyword evidence="2" id="KW-0489">Methyltransferase</keyword>
<reference evidence="2 3" key="1">
    <citation type="submission" date="2024-06" db="EMBL/GenBank/DDBJ databases">
        <title>Chitinophaga defluvii sp. nov., isolated from municipal sewage.</title>
        <authorList>
            <person name="Zhang L."/>
        </authorList>
    </citation>
    <scope>NUCLEOTIDE SEQUENCE [LARGE SCALE GENOMIC DNA]</scope>
    <source>
        <strain evidence="2 3">H8</strain>
    </source>
</reference>
<dbReference type="PANTHER" id="PTHR34203:SF15">
    <property type="entry name" value="SLL1173 PROTEIN"/>
    <property type="match status" value="1"/>
</dbReference>